<organism evidence="2 3">
    <name type="scientific">Haloarcula salina</name>
    <dbReference type="NCBI Taxonomy" id="1429914"/>
    <lineage>
        <taxon>Archaea</taxon>
        <taxon>Methanobacteriati</taxon>
        <taxon>Methanobacteriota</taxon>
        <taxon>Stenosarchaea group</taxon>
        <taxon>Halobacteria</taxon>
        <taxon>Halobacteriales</taxon>
        <taxon>Haloarculaceae</taxon>
        <taxon>Haloarcula</taxon>
    </lineage>
</organism>
<dbReference type="PROSITE" id="PS51175">
    <property type="entry name" value="CBM6"/>
    <property type="match status" value="1"/>
</dbReference>
<evidence type="ECO:0000313" key="3">
    <source>
        <dbReference type="Proteomes" id="UP001166304"/>
    </source>
</evidence>
<gene>
    <name evidence="2" type="ORF">KTS37_14185</name>
</gene>
<dbReference type="SUPFAM" id="SSF49785">
    <property type="entry name" value="Galactose-binding domain-like"/>
    <property type="match status" value="1"/>
</dbReference>
<evidence type="ECO:0000259" key="1">
    <source>
        <dbReference type="PROSITE" id="PS51175"/>
    </source>
</evidence>
<dbReference type="Pfam" id="PF16990">
    <property type="entry name" value="CBM_35"/>
    <property type="match status" value="1"/>
</dbReference>
<dbReference type="InterPro" id="IPR005084">
    <property type="entry name" value="CBM6"/>
</dbReference>
<dbReference type="Proteomes" id="UP001166304">
    <property type="component" value="Unassembled WGS sequence"/>
</dbReference>
<keyword evidence="3" id="KW-1185">Reference proteome</keyword>
<dbReference type="SUPFAM" id="SSF51445">
    <property type="entry name" value="(Trans)glycosidases"/>
    <property type="match status" value="1"/>
</dbReference>
<dbReference type="GO" id="GO:0030246">
    <property type="term" value="F:carbohydrate binding"/>
    <property type="evidence" value="ECO:0007669"/>
    <property type="project" value="InterPro"/>
</dbReference>
<dbReference type="AlphaFoldDB" id="A0AA41G3T3"/>
<dbReference type="InterPro" id="IPR008979">
    <property type="entry name" value="Galactose-bd-like_sf"/>
</dbReference>
<dbReference type="InterPro" id="IPR017853">
    <property type="entry name" value="GH"/>
</dbReference>
<dbReference type="Gene3D" id="3.20.20.80">
    <property type="entry name" value="Glycosidases"/>
    <property type="match status" value="1"/>
</dbReference>
<proteinExistence type="predicted"/>
<name>A0AA41G3T3_9EURY</name>
<protein>
    <submittedName>
        <fullName evidence="2">Cellulase family glycosylhydrolase</fullName>
    </submittedName>
</protein>
<dbReference type="Gene3D" id="2.60.120.260">
    <property type="entry name" value="Galactose-binding domain-like"/>
    <property type="match status" value="1"/>
</dbReference>
<feature type="domain" description="CBM6" evidence="1">
    <location>
        <begin position="339"/>
        <end position="458"/>
    </location>
</feature>
<reference evidence="2" key="1">
    <citation type="submission" date="2021-06" db="EMBL/GenBank/DDBJ databases">
        <title>New haloarchaea isolates fom saline soil.</title>
        <authorList>
            <person name="Duran-Viseras A."/>
            <person name="Sanchez-Porro C.S."/>
            <person name="Ventosa A."/>
        </authorList>
    </citation>
    <scope>NUCLEOTIDE SEQUENCE</scope>
    <source>
        <strain evidence="2">JCM 18369</strain>
    </source>
</reference>
<dbReference type="EMBL" id="JAHQXE010000004">
    <property type="protein sequence ID" value="MBV0902939.1"/>
    <property type="molecule type" value="Genomic_DNA"/>
</dbReference>
<dbReference type="CDD" id="cd04086">
    <property type="entry name" value="CBM35_mannanase-like"/>
    <property type="match status" value="1"/>
</dbReference>
<accession>A0AA41G3T3</accession>
<evidence type="ECO:0000313" key="2">
    <source>
        <dbReference type="EMBL" id="MBV0902939.1"/>
    </source>
</evidence>
<comment type="caution">
    <text evidence="2">The sequence shown here is derived from an EMBL/GenBank/DDBJ whole genome shotgun (WGS) entry which is preliminary data.</text>
</comment>
<sequence>MVWIYYHTTIPIRCGTPMVTRRSLLKSTAVSTVFGLGGLASTSPVAATGASFGDGVNLQPTYFCDGDQDLGWDLMNDHSEISTVRIEIEPPSWGETSATLSDARRWIDEANANGYQVIATCHHYPNNGSGDPQALYDAANWWADNYSYLSANSSFVVNLHNEWGSHDTTASEYANAYNDALSTVRSNTSYTGPIVCDLSGYGQETDIAADASSSITDDNIVFSAHIYPSAYNSVDGDWLDVQDLEYLDDNSEYPCMIGEFGSKRDGQADWSALVDHAKSLGWPVLGWAWNGDGSSEPMNMTSPYWGDQCSATSYSKTAYFETIYSKLGSDEGGGGDTETKYLNAEYHSHDGVSTGTTRSGYWGDAYVTGFDSAGDSVTMDFNAAASGDRTVTIRYASEYDTKEANLYINGGSKGQVTLPQSSTFTKTSVGTYAFDEGSNTITIEKGWGYYDIDAVVIE</sequence>